<reference evidence="2" key="1">
    <citation type="submission" date="2019-06" db="EMBL/GenBank/DDBJ databases">
        <authorList>
            <person name="Zheng W."/>
        </authorList>
    </citation>
    <scope>NUCLEOTIDE SEQUENCE</scope>
    <source>
        <strain evidence="2">QDHG01</strain>
    </source>
</reference>
<dbReference type="Proteomes" id="UP000785679">
    <property type="component" value="Unassembled WGS sequence"/>
</dbReference>
<protein>
    <recommendedName>
        <fullName evidence="4">Secreted protein</fullName>
    </recommendedName>
</protein>
<dbReference type="EMBL" id="RRYP01007639">
    <property type="protein sequence ID" value="TNV80341.1"/>
    <property type="molecule type" value="Genomic_DNA"/>
</dbReference>
<dbReference type="AlphaFoldDB" id="A0A8J8NRP1"/>
<feature type="signal peptide" evidence="1">
    <location>
        <begin position="1"/>
        <end position="17"/>
    </location>
</feature>
<organism evidence="2 3">
    <name type="scientific">Halteria grandinella</name>
    <dbReference type="NCBI Taxonomy" id="5974"/>
    <lineage>
        <taxon>Eukaryota</taxon>
        <taxon>Sar</taxon>
        <taxon>Alveolata</taxon>
        <taxon>Ciliophora</taxon>
        <taxon>Intramacronucleata</taxon>
        <taxon>Spirotrichea</taxon>
        <taxon>Stichotrichia</taxon>
        <taxon>Sporadotrichida</taxon>
        <taxon>Halteriidae</taxon>
        <taxon>Halteria</taxon>
    </lineage>
</organism>
<evidence type="ECO:0000313" key="2">
    <source>
        <dbReference type="EMBL" id="TNV80341.1"/>
    </source>
</evidence>
<sequence length="73" mass="7879">MVVLIMCVLLSVFCVSSQSINTYSTPHMFASFHPLGGQILPFINGHFDILGGVCAPVLSPQRIQGPFNSLRSS</sequence>
<name>A0A8J8NRP1_HALGN</name>
<keyword evidence="3" id="KW-1185">Reference proteome</keyword>
<evidence type="ECO:0000256" key="1">
    <source>
        <dbReference type="SAM" id="SignalP"/>
    </source>
</evidence>
<evidence type="ECO:0008006" key="4">
    <source>
        <dbReference type="Google" id="ProtNLM"/>
    </source>
</evidence>
<feature type="chain" id="PRO_5035205103" description="Secreted protein" evidence="1">
    <location>
        <begin position="18"/>
        <end position="73"/>
    </location>
</feature>
<proteinExistence type="predicted"/>
<keyword evidence="1" id="KW-0732">Signal</keyword>
<gene>
    <name evidence="2" type="ORF">FGO68_gene735</name>
</gene>
<evidence type="ECO:0000313" key="3">
    <source>
        <dbReference type="Proteomes" id="UP000785679"/>
    </source>
</evidence>
<accession>A0A8J8NRP1</accession>
<comment type="caution">
    <text evidence="2">The sequence shown here is derived from an EMBL/GenBank/DDBJ whole genome shotgun (WGS) entry which is preliminary data.</text>
</comment>